<dbReference type="AlphaFoldDB" id="A0A927BFH3"/>
<dbReference type="Proteomes" id="UP000612233">
    <property type="component" value="Unassembled WGS sequence"/>
</dbReference>
<organism evidence="3 4">
    <name type="scientific">Hymenobacter montanus</name>
    <dbReference type="NCBI Taxonomy" id="2771359"/>
    <lineage>
        <taxon>Bacteria</taxon>
        <taxon>Pseudomonadati</taxon>
        <taxon>Bacteroidota</taxon>
        <taxon>Cytophagia</taxon>
        <taxon>Cytophagales</taxon>
        <taxon>Hymenobacteraceae</taxon>
        <taxon>Hymenobacter</taxon>
    </lineage>
</organism>
<comment type="caution">
    <text evidence="3">The sequence shown here is derived from an EMBL/GenBank/DDBJ whole genome shotgun (WGS) entry which is preliminary data.</text>
</comment>
<evidence type="ECO:0000313" key="3">
    <source>
        <dbReference type="EMBL" id="MBD2769305.1"/>
    </source>
</evidence>
<keyword evidence="2" id="KW-0732">Signal</keyword>
<protein>
    <recommendedName>
        <fullName evidence="5">Pentapeptide MXKDX repeat protein</fullName>
    </recommendedName>
</protein>
<name>A0A927BFH3_9BACT</name>
<evidence type="ECO:0000313" key="4">
    <source>
        <dbReference type="Proteomes" id="UP000612233"/>
    </source>
</evidence>
<reference evidence="3" key="1">
    <citation type="submission" date="2020-09" db="EMBL/GenBank/DDBJ databases">
        <authorList>
            <person name="Kim M.K."/>
        </authorList>
    </citation>
    <scope>NUCLEOTIDE SEQUENCE</scope>
    <source>
        <strain evidence="3">BT664</strain>
    </source>
</reference>
<feature type="compositionally biased region" description="Basic and acidic residues" evidence="1">
    <location>
        <begin position="28"/>
        <end position="53"/>
    </location>
</feature>
<sequence>MKNFLKLASVVALSGTFLAAHAQQGDGKMTKKEEKSTESKTVSKDKMHDDKMGSGKMSPKAKSTKTVKSTTKEKM</sequence>
<accession>A0A927BFH3</accession>
<feature type="region of interest" description="Disordered" evidence="1">
    <location>
        <begin position="22"/>
        <end position="75"/>
    </location>
</feature>
<evidence type="ECO:0008006" key="5">
    <source>
        <dbReference type="Google" id="ProtNLM"/>
    </source>
</evidence>
<dbReference type="RefSeq" id="WP_191006116.1">
    <property type="nucleotide sequence ID" value="NZ_JACXAD010000018.1"/>
</dbReference>
<proteinExistence type="predicted"/>
<gene>
    <name evidence="3" type="ORF">IC235_15560</name>
</gene>
<feature type="compositionally biased region" description="Low complexity" evidence="1">
    <location>
        <begin position="58"/>
        <end position="69"/>
    </location>
</feature>
<feature type="chain" id="PRO_5037088610" description="Pentapeptide MXKDX repeat protein" evidence="2">
    <location>
        <begin position="23"/>
        <end position="75"/>
    </location>
</feature>
<dbReference type="EMBL" id="JACXAD010000018">
    <property type="protein sequence ID" value="MBD2769305.1"/>
    <property type="molecule type" value="Genomic_DNA"/>
</dbReference>
<keyword evidence="4" id="KW-1185">Reference proteome</keyword>
<evidence type="ECO:0000256" key="2">
    <source>
        <dbReference type="SAM" id="SignalP"/>
    </source>
</evidence>
<evidence type="ECO:0000256" key="1">
    <source>
        <dbReference type="SAM" id="MobiDB-lite"/>
    </source>
</evidence>
<feature type="signal peptide" evidence="2">
    <location>
        <begin position="1"/>
        <end position="22"/>
    </location>
</feature>